<reference evidence="3 4" key="1">
    <citation type="submission" date="2018-03" db="EMBL/GenBank/DDBJ databases">
        <title>Genome sequencing of Melaminivora sp.</title>
        <authorList>
            <person name="Kim S.-J."/>
            <person name="Heo J."/>
            <person name="Ahn J.-H."/>
            <person name="Kwon S.-W."/>
        </authorList>
    </citation>
    <scope>NUCLEOTIDE SEQUENCE [LARGE SCALE GENOMIC DNA]</scope>
    <source>
        <strain evidence="3 4">SC2-9</strain>
    </source>
</reference>
<feature type="transmembrane region" description="Helical" evidence="2">
    <location>
        <begin position="64"/>
        <end position="86"/>
    </location>
</feature>
<accession>A0A2R3QFX6</accession>
<feature type="region of interest" description="Disordered" evidence="1">
    <location>
        <begin position="90"/>
        <end position="120"/>
    </location>
</feature>
<feature type="transmembrane region" description="Helical" evidence="2">
    <location>
        <begin position="31"/>
        <end position="52"/>
    </location>
</feature>
<keyword evidence="2" id="KW-0472">Membrane</keyword>
<keyword evidence="2" id="KW-1133">Transmembrane helix</keyword>
<dbReference type="RefSeq" id="WP_033990575.1">
    <property type="nucleotide sequence ID" value="NZ_CP027667.1"/>
</dbReference>
<dbReference type="Proteomes" id="UP000237925">
    <property type="component" value="Chromosome"/>
</dbReference>
<dbReference type="OrthoDB" id="8454876at2"/>
<dbReference type="InterPro" id="IPR022213">
    <property type="entry name" value="DUF3742"/>
</dbReference>
<dbReference type="KEGG" id="mela:C6568_16530"/>
<keyword evidence="2" id="KW-0812">Transmembrane</keyword>
<keyword evidence="4" id="KW-1185">Reference proteome</keyword>
<evidence type="ECO:0000256" key="2">
    <source>
        <dbReference type="SAM" id="Phobius"/>
    </source>
</evidence>
<evidence type="ECO:0000313" key="4">
    <source>
        <dbReference type="Proteomes" id="UP000237925"/>
    </source>
</evidence>
<evidence type="ECO:0000256" key="1">
    <source>
        <dbReference type="SAM" id="MobiDB-lite"/>
    </source>
</evidence>
<dbReference type="Pfam" id="PF12553">
    <property type="entry name" value="DUF3742"/>
    <property type="match status" value="1"/>
</dbReference>
<gene>
    <name evidence="3" type="ORF">C6568_16530</name>
</gene>
<proteinExistence type="predicted"/>
<sequence>MNTTTRISTAERLGRSIGRGWRGYLRREQRVARWLVTLGVPVGGAAAVLWIVKLAVLGVLLYSAFWLALLLVFAVIAAGVMGNAELDDEPQTEWRTGPLGFGLYHPDGSRIDPHDPDAEA</sequence>
<name>A0A2R3QFX6_9BURK</name>
<dbReference type="EMBL" id="CP027667">
    <property type="protein sequence ID" value="AVO50659.1"/>
    <property type="molecule type" value="Genomic_DNA"/>
</dbReference>
<evidence type="ECO:0000313" key="3">
    <source>
        <dbReference type="EMBL" id="AVO50659.1"/>
    </source>
</evidence>
<organism evidence="3 4">
    <name type="scientific">Melaminivora suipulveris</name>
    <dbReference type="NCBI Taxonomy" id="2109913"/>
    <lineage>
        <taxon>Bacteria</taxon>
        <taxon>Pseudomonadati</taxon>
        <taxon>Pseudomonadota</taxon>
        <taxon>Betaproteobacteria</taxon>
        <taxon>Burkholderiales</taxon>
        <taxon>Comamonadaceae</taxon>
        <taxon>Melaminivora</taxon>
    </lineage>
</organism>
<dbReference type="AlphaFoldDB" id="A0A2R3QFX6"/>
<protein>
    <submittedName>
        <fullName evidence="3">DUF3742 domain-containing protein</fullName>
    </submittedName>
</protein>
<feature type="compositionally biased region" description="Basic and acidic residues" evidence="1">
    <location>
        <begin position="107"/>
        <end position="120"/>
    </location>
</feature>